<keyword evidence="2" id="KW-1185">Reference proteome</keyword>
<sequence length="160" mass="17471">MREKADRIGEALHLEVLRAGPAGMDCERIDHEDPVPFRVDQDPWGEVSWHLTLTYGGPAGDALGSRGRWSATGEVAAEGVLDSIGLVEALASGRLPRFFCDLARRLEEEGRPGGGAAPERIREAAGIAGDLARLLEVWRDRGGSRAHYEMEGWRDGERAK</sequence>
<evidence type="ECO:0000313" key="2">
    <source>
        <dbReference type="Proteomes" id="UP001215956"/>
    </source>
</evidence>
<evidence type="ECO:0000313" key="1">
    <source>
        <dbReference type="EMBL" id="MDF0593085.1"/>
    </source>
</evidence>
<proteinExistence type="predicted"/>
<accession>A0ABT5XEE8</accession>
<gene>
    <name evidence="1" type="ORF">P0O24_05755</name>
</gene>
<name>A0ABT5XEE8_9EURY</name>
<dbReference type="Proteomes" id="UP001215956">
    <property type="component" value="Unassembled WGS sequence"/>
</dbReference>
<reference evidence="1 2" key="1">
    <citation type="submission" date="2023-03" db="EMBL/GenBank/DDBJ databases">
        <title>Whole genome sequencing of Methanotrichaceae archaeon M04Ac.</title>
        <authorList>
            <person name="Khomyakova M.A."/>
            <person name="Merkel A.Y."/>
            <person name="Slobodkin A.I."/>
        </authorList>
    </citation>
    <scope>NUCLEOTIDE SEQUENCE [LARGE SCALE GENOMIC DNA]</scope>
    <source>
        <strain evidence="1 2">M04Ac</strain>
    </source>
</reference>
<dbReference type="EMBL" id="JARFPL010000013">
    <property type="protein sequence ID" value="MDF0593085.1"/>
    <property type="molecule type" value="Genomic_DNA"/>
</dbReference>
<protein>
    <submittedName>
        <fullName evidence="1">Uncharacterized protein</fullName>
    </submittedName>
</protein>
<organism evidence="1 2">
    <name type="scientific">Candidatus Methanocrinis alkalitolerans</name>
    <dbReference type="NCBI Taxonomy" id="3033395"/>
    <lineage>
        <taxon>Archaea</taxon>
        <taxon>Methanobacteriati</taxon>
        <taxon>Methanobacteriota</taxon>
        <taxon>Stenosarchaea group</taxon>
        <taxon>Methanomicrobia</taxon>
        <taxon>Methanotrichales</taxon>
        <taxon>Methanotrichaceae</taxon>
        <taxon>Methanocrinis</taxon>
    </lineage>
</organism>
<comment type="caution">
    <text evidence="1">The sequence shown here is derived from an EMBL/GenBank/DDBJ whole genome shotgun (WGS) entry which is preliminary data.</text>
</comment>
<dbReference type="RefSeq" id="WP_316968789.1">
    <property type="nucleotide sequence ID" value="NZ_JARFPL010000013.1"/>
</dbReference>